<evidence type="ECO:0000256" key="2">
    <source>
        <dbReference type="ARBA" id="ARBA00023002"/>
    </source>
</evidence>
<gene>
    <name evidence="5" type="primary">iolG</name>
    <name evidence="5" type="ORF">BG04_2782</name>
</gene>
<dbReference type="InterPro" id="IPR055170">
    <property type="entry name" value="GFO_IDH_MocA-like_dom"/>
</dbReference>
<sequence>MGILTIGIIGAGRIGKLHVDNLKLMPQIKIKAVSDVVVDHLHEWATSKEISTLTTNYQDLLADPEIDAVFICSPTNTHASIIKEAARAKKHIFCEKPVSFSVEETIQALEVVKEHGVQLQVGFNRRFDPNFKKVHDLVQQGEVGQPHILKITSRDPQPPSPEYVRASGGLFMDMMIHDFDMARYVMDSEVIEVLAYGTTLIDPAIEEAGDIDTAIVSLKFANGALGVIDNSRQAVYGYDQRLEVFGEKGAAAADNCRPTTVEISTGDSVVKEKPLYFFLERYTQAYIAEVTQFARAIMEKQSVICTGNDGLQAERIAKAAKESLLSGQPVKIEHKKYAVN</sequence>
<dbReference type="SUPFAM" id="SSF51735">
    <property type="entry name" value="NAD(P)-binding Rossmann-fold domains"/>
    <property type="match status" value="1"/>
</dbReference>
<feature type="domain" description="Gfo/Idh/MocA-like oxidoreductase N-terminal" evidence="3">
    <location>
        <begin position="5"/>
        <end position="123"/>
    </location>
</feature>
<dbReference type="InterPro" id="IPR030827">
    <property type="entry name" value="Myo_inos_IolG"/>
</dbReference>
<dbReference type="InterPro" id="IPR036291">
    <property type="entry name" value="NAD(P)-bd_dom_sf"/>
</dbReference>
<dbReference type="SUPFAM" id="SSF55347">
    <property type="entry name" value="Glyceraldehyde-3-phosphate dehydrogenase-like, C-terminal domain"/>
    <property type="match status" value="1"/>
</dbReference>
<evidence type="ECO:0000313" key="6">
    <source>
        <dbReference type="Proteomes" id="UP000031829"/>
    </source>
</evidence>
<dbReference type="Pfam" id="PF01408">
    <property type="entry name" value="GFO_IDH_MocA"/>
    <property type="match status" value="1"/>
</dbReference>
<dbReference type="AlphaFoldDB" id="A0A0B6AM63"/>
<dbReference type="HOGENOM" id="CLU_023194_0_3_9"/>
<dbReference type="NCBIfam" id="TIGR04380">
    <property type="entry name" value="myo_inos_iolG"/>
    <property type="match status" value="1"/>
</dbReference>
<dbReference type="Gene3D" id="3.30.360.10">
    <property type="entry name" value="Dihydrodipicolinate Reductase, domain 2"/>
    <property type="match status" value="1"/>
</dbReference>
<evidence type="ECO:0000259" key="3">
    <source>
        <dbReference type="Pfam" id="PF01408"/>
    </source>
</evidence>
<organism evidence="5 6">
    <name type="scientific">Priestia megaterium (strain ATCC 14581 / DSM 32 / CCUG 1817 / JCM 2506 / NBRC 15308 / NCIMB 9376 / NCTC 10342 / NRRL B-14308 / VKM B-512 / Ford 19)</name>
    <name type="common">Bacillus megaterium</name>
    <dbReference type="NCBI Taxonomy" id="1348623"/>
    <lineage>
        <taxon>Bacteria</taxon>
        <taxon>Bacillati</taxon>
        <taxon>Bacillota</taxon>
        <taxon>Bacilli</taxon>
        <taxon>Bacillales</taxon>
        <taxon>Bacillaceae</taxon>
        <taxon>Priestia</taxon>
    </lineage>
</organism>
<dbReference type="RefSeq" id="WP_034654616.1">
    <property type="nucleotide sequence ID" value="NZ_BCVB01000014.1"/>
</dbReference>
<dbReference type="FunFam" id="3.30.360.10:FF:000023">
    <property type="entry name" value="Inositol 2-dehydrogenase"/>
    <property type="match status" value="1"/>
</dbReference>
<dbReference type="PANTHER" id="PTHR42840">
    <property type="entry name" value="NAD(P)-BINDING ROSSMANN-FOLD SUPERFAMILY PROTEIN-RELATED"/>
    <property type="match status" value="1"/>
</dbReference>
<proteinExistence type="inferred from homology"/>
<evidence type="ECO:0000256" key="1">
    <source>
        <dbReference type="ARBA" id="ARBA00010928"/>
    </source>
</evidence>
<dbReference type="Pfam" id="PF22725">
    <property type="entry name" value="GFO_IDH_MocA_C3"/>
    <property type="match status" value="1"/>
</dbReference>
<reference evidence="5 6" key="1">
    <citation type="journal article" date="2015" name="Genome Announc.">
        <title>Complete genome sequences for 35 biothreat assay-relevant bacillus species.</title>
        <authorList>
            <person name="Johnson S.L."/>
            <person name="Daligault H.E."/>
            <person name="Davenport K.W."/>
            <person name="Jaissle J."/>
            <person name="Frey K.G."/>
            <person name="Ladner J.T."/>
            <person name="Broomall S.M."/>
            <person name="Bishop-Lilly K.A."/>
            <person name="Bruce D.C."/>
            <person name="Gibbons H.S."/>
            <person name="Coyne S.R."/>
            <person name="Lo C.C."/>
            <person name="Meincke L."/>
            <person name="Munk A.C."/>
            <person name="Koroleva G.I."/>
            <person name="Rosenzweig C.N."/>
            <person name="Palacios G.F."/>
            <person name="Redden C.L."/>
            <person name="Minogue T.D."/>
            <person name="Chain P.S."/>
        </authorList>
    </citation>
    <scope>NUCLEOTIDE SEQUENCE [LARGE SCALE GENOMIC DNA]</scope>
    <source>
        <strain evidence="6">ATCC 14581 / DSM 32 / JCM 2506 / NBRC 15308 / NCIMB 9376 / NCTC 10342 / NRRL B-14308 / VKM B-512</strain>
    </source>
</reference>
<evidence type="ECO:0000313" key="5">
    <source>
        <dbReference type="EMBL" id="AJI20899.1"/>
    </source>
</evidence>
<evidence type="ECO:0000259" key="4">
    <source>
        <dbReference type="Pfam" id="PF22725"/>
    </source>
</evidence>
<dbReference type="EMBL" id="CP009920">
    <property type="protein sequence ID" value="AJI20899.1"/>
    <property type="molecule type" value="Genomic_DNA"/>
</dbReference>
<accession>A0A0B6AM63</accession>
<feature type="domain" description="GFO/IDH/MocA-like oxidoreductase" evidence="4">
    <location>
        <begin position="131"/>
        <end position="251"/>
    </location>
</feature>
<protein>
    <submittedName>
        <fullName evidence="5">Inositol 2-dehydrogenase</fullName>
        <ecNumber evidence="5">1.1.1.18</ecNumber>
    </submittedName>
</protein>
<dbReference type="Gene3D" id="3.40.50.720">
    <property type="entry name" value="NAD(P)-binding Rossmann-like Domain"/>
    <property type="match status" value="1"/>
</dbReference>
<dbReference type="GeneID" id="93640849"/>
<dbReference type="PANTHER" id="PTHR42840:SF3">
    <property type="entry name" value="BINDING ROSSMANN FOLD OXIDOREDUCTASE, PUTATIVE (AFU_ORTHOLOGUE AFUA_2G10240)-RELATED"/>
    <property type="match status" value="1"/>
</dbReference>
<comment type="similarity">
    <text evidence="1">Belongs to the Gfo/Idh/MocA family.</text>
</comment>
<dbReference type="KEGG" id="bmeg:BG04_2782"/>
<dbReference type="GO" id="GO:0000166">
    <property type="term" value="F:nucleotide binding"/>
    <property type="evidence" value="ECO:0007669"/>
    <property type="project" value="InterPro"/>
</dbReference>
<dbReference type="EC" id="1.1.1.18" evidence="5"/>
<dbReference type="Proteomes" id="UP000031829">
    <property type="component" value="Chromosome"/>
</dbReference>
<keyword evidence="2 5" id="KW-0560">Oxidoreductase</keyword>
<dbReference type="GO" id="GO:0050112">
    <property type="term" value="F:inositol 2-dehydrogenase (NAD+) activity"/>
    <property type="evidence" value="ECO:0007669"/>
    <property type="project" value="UniProtKB-EC"/>
</dbReference>
<name>A0A0B6AM63_PRIM2</name>
<dbReference type="InterPro" id="IPR000683">
    <property type="entry name" value="Gfo/Idh/MocA-like_OxRdtase_N"/>
</dbReference>